<proteinExistence type="predicted"/>
<feature type="transmembrane region" description="Helical" evidence="2">
    <location>
        <begin position="6"/>
        <end position="25"/>
    </location>
</feature>
<feature type="transmembrane region" description="Helical" evidence="2">
    <location>
        <begin position="63"/>
        <end position="90"/>
    </location>
</feature>
<dbReference type="Proteomes" id="UP000242188">
    <property type="component" value="Unassembled WGS sequence"/>
</dbReference>
<keyword evidence="4" id="KW-1185">Reference proteome</keyword>
<keyword evidence="2" id="KW-0472">Membrane</keyword>
<evidence type="ECO:0000313" key="3">
    <source>
        <dbReference type="EMBL" id="OWF42608.1"/>
    </source>
</evidence>
<name>A0A210Q1I9_MIZYE</name>
<dbReference type="AlphaFoldDB" id="A0A210Q1I9"/>
<feature type="compositionally biased region" description="Gly residues" evidence="1">
    <location>
        <begin position="253"/>
        <end position="262"/>
    </location>
</feature>
<feature type="transmembrane region" description="Helical" evidence="2">
    <location>
        <begin position="142"/>
        <end position="167"/>
    </location>
</feature>
<organism evidence="3 4">
    <name type="scientific">Mizuhopecten yessoensis</name>
    <name type="common">Japanese scallop</name>
    <name type="synonym">Patinopecten yessoensis</name>
    <dbReference type="NCBI Taxonomy" id="6573"/>
    <lineage>
        <taxon>Eukaryota</taxon>
        <taxon>Metazoa</taxon>
        <taxon>Spiralia</taxon>
        <taxon>Lophotrochozoa</taxon>
        <taxon>Mollusca</taxon>
        <taxon>Bivalvia</taxon>
        <taxon>Autobranchia</taxon>
        <taxon>Pteriomorphia</taxon>
        <taxon>Pectinida</taxon>
        <taxon>Pectinoidea</taxon>
        <taxon>Pectinidae</taxon>
        <taxon>Mizuhopecten</taxon>
    </lineage>
</organism>
<evidence type="ECO:0000256" key="1">
    <source>
        <dbReference type="SAM" id="MobiDB-lite"/>
    </source>
</evidence>
<gene>
    <name evidence="3" type="ORF">KP79_PYT10218</name>
</gene>
<feature type="region of interest" description="Disordered" evidence="1">
    <location>
        <begin position="247"/>
        <end position="304"/>
    </location>
</feature>
<accession>A0A210Q1I9</accession>
<dbReference type="Gene3D" id="1.20.140.150">
    <property type="match status" value="1"/>
</dbReference>
<protein>
    <submittedName>
        <fullName evidence="3">Uncharacterized protein</fullName>
    </submittedName>
</protein>
<comment type="caution">
    <text evidence="3">The sequence shown here is derived from an EMBL/GenBank/DDBJ whole genome shotgun (WGS) entry which is preliminary data.</text>
</comment>
<keyword evidence="2" id="KW-0812">Transmembrane</keyword>
<feature type="compositionally biased region" description="Pro residues" evidence="1">
    <location>
        <begin position="263"/>
        <end position="274"/>
    </location>
</feature>
<dbReference type="EMBL" id="NEDP02005243">
    <property type="protein sequence ID" value="OWF42608.1"/>
    <property type="molecule type" value="Genomic_DNA"/>
</dbReference>
<reference evidence="3 4" key="1">
    <citation type="journal article" date="2017" name="Nat. Ecol. Evol.">
        <title>Scallop genome provides insights into evolution of bilaterian karyotype and development.</title>
        <authorList>
            <person name="Wang S."/>
            <person name="Zhang J."/>
            <person name="Jiao W."/>
            <person name="Li J."/>
            <person name="Xun X."/>
            <person name="Sun Y."/>
            <person name="Guo X."/>
            <person name="Huan P."/>
            <person name="Dong B."/>
            <person name="Zhang L."/>
            <person name="Hu X."/>
            <person name="Sun X."/>
            <person name="Wang J."/>
            <person name="Zhao C."/>
            <person name="Wang Y."/>
            <person name="Wang D."/>
            <person name="Huang X."/>
            <person name="Wang R."/>
            <person name="Lv J."/>
            <person name="Li Y."/>
            <person name="Zhang Z."/>
            <person name="Liu B."/>
            <person name="Lu W."/>
            <person name="Hui Y."/>
            <person name="Liang J."/>
            <person name="Zhou Z."/>
            <person name="Hou R."/>
            <person name="Li X."/>
            <person name="Liu Y."/>
            <person name="Li H."/>
            <person name="Ning X."/>
            <person name="Lin Y."/>
            <person name="Zhao L."/>
            <person name="Xing Q."/>
            <person name="Dou J."/>
            <person name="Li Y."/>
            <person name="Mao J."/>
            <person name="Guo H."/>
            <person name="Dou H."/>
            <person name="Li T."/>
            <person name="Mu C."/>
            <person name="Jiang W."/>
            <person name="Fu Q."/>
            <person name="Fu X."/>
            <person name="Miao Y."/>
            <person name="Liu J."/>
            <person name="Yu Q."/>
            <person name="Li R."/>
            <person name="Liao H."/>
            <person name="Li X."/>
            <person name="Kong Y."/>
            <person name="Jiang Z."/>
            <person name="Chourrout D."/>
            <person name="Li R."/>
            <person name="Bao Z."/>
        </authorList>
    </citation>
    <scope>NUCLEOTIDE SEQUENCE [LARGE SCALE GENOMIC DNA]</scope>
    <source>
        <strain evidence="3 4">PY_sf001</strain>
    </source>
</reference>
<dbReference type="OrthoDB" id="10386315at2759"/>
<feature type="transmembrane region" description="Helical" evidence="2">
    <location>
        <begin position="102"/>
        <end position="122"/>
    </location>
</feature>
<keyword evidence="2" id="KW-1133">Transmembrane helix</keyword>
<evidence type="ECO:0000313" key="4">
    <source>
        <dbReference type="Proteomes" id="UP000242188"/>
    </source>
</evidence>
<sequence length="304" mass="32012">MAKTPVIVASVAIAVLFLMEVVGLATPHWMNIKGLELHFGVFQICLSKICFNFIGYMGFSIHYLGFAACQTIGSILMLVTSISGIVGATNSKKPEKFIVKNLAALSFTAAFFILASVTWFALSFYNNIDALYSLYTSEPVTLGYSFVLSTVSGIGMLVLAIVCCVIAQNMSPPPVIAQAPQPGGQPMVVMATTNQQIMYQHPIGHQPITTQLQGQPYGHQPIAAQPIGYGQGNFTMQPAYLGNQVVGPPLGQPGYGPTGGAPPGSPPEYLPPPAYSGQPSASGNYGPPAPNPALPGSLNEKPPL</sequence>
<evidence type="ECO:0000256" key="2">
    <source>
        <dbReference type="SAM" id="Phobius"/>
    </source>
</evidence>